<dbReference type="AlphaFoldDB" id="A0A146F5F0"/>
<dbReference type="Proteomes" id="UP000075230">
    <property type="component" value="Unassembled WGS sequence"/>
</dbReference>
<gene>
    <name evidence="1" type="ORF">RIB2604_01002070</name>
</gene>
<name>A0A146F5F0_ASPKA</name>
<proteinExistence type="predicted"/>
<organism evidence="1 2">
    <name type="scientific">Aspergillus kawachii</name>
    <name type="common">White koji mold</name>
    <name type="synonym">Aspergillus awamori var. kawachi</name>
    <dbReference type="NCBI Taxonomy" id="1069201"/>
    <lineage>
        <taxon>Eukaryota</taxon>
        <taxon>Fungi</taxon>
        <taxon>Dikarya</taxon>
        <taxon>Ascomycota</taxon>
        <taxon>Pezizomycotina</taxon>
        <taxon>Eurotiomycetes</taxon>
        <taxon>Eurotiomycetidae</taxon>
        <taxon>Eurotiales</taxon>
        <taxon>Aspergillaceae</taxon>
        <taxon>Aspergillus</taxon>
        <taxon>Aspergillus subgen. Circumdati</taxon>
    </lineage>
</organism>
<sequence length="68" mass="7360">MEQGRQDLLPVKKIIRIPGSSAQADAVVADSQAAYAVLVTTQGSNLVSAQNIPDLQVKYDQPVVLYYN</sequence>
<evidence type="ECO:0000313" key="2">
    <source>
        <dbReference type="Proteomes" id="UP000075230"/>
    </source>
</evidence>
<comment type="caution">
    <text evidence="1">The sequence shown here is derived from an EMBL/GenBank/DDBJ whole genome shotgun (WGS) entry which is preliminary data.</text>
</comment>
<dbReference type="EMBL" id="BCWF01000010">
    <property type="protein sequence ID" value="GAT21318.1"/>
    <property type="molecule type" value="Genomic_DNA"/>
</dbReference>
<reference evidence="2" key="2">
    <citation type="submission" date="2016-02" db="EMBL/GenBank/DDBJ databases">
        <title>Genome sequencing of Aspergillus luchuensis NBRC 4314.</title>
        <authorList>
            <person name="Yamada O."/>
        </authorList>
    </citation>
    <scope>NUCLEOTIDE SEQUENCE [LARGE SCALE GENOMIC DNA]</scope>
    <source>
        <strain evidence="2">RIB 2604</strain>
    </source>
</reference>
<accession>A0A146F5F0</accession>
<evidence type="ECO:0000313" key="1">
    <source>
        <dbReference type="EMBL" id="GAT21318.1"/>
    </source>
</evidence>
<protein>
    <submittedName>
        <fullName evidence="1">Ctr copper transporter</fullName>
    </submittedName>
</protein>
<reference evidence="1 2" key="1">
    <citation type="journal article" date="2016" name="DNA Res.">
        <title>Genome sequence of Aspergillus luchuensis NBRC 4314.</title>
        <authorList>
            <person name="Yamada O."/>
            <person name="Machida M."/>
            <person name="Hosoyama A."/>
            <person name="Goto M."/>
            <person name="Takahashi T."/>
            <person name="Futagami T."/>
            <person name="Yamagata Y."/>
            <person name="Takeuchi M."/>
            <person name="Kobayashi T."/>
            <person name="Koike H."/>
            <person name="Abe K."/>
            <person name="Asai K."/>
            <person name="Arita M."/>
            <person name="Fujita N."/>
            <person name="Fukuda K."/>
            <person name="Higa K."/>
            <person name="Horikawa H."/>
            <person name="Ishikawa T."/>
            <person name="Jinno K."/>
            <person name="Kato Y."/>
            <person name="Kirimura K."/>
            <person name="Mizutani O."/>
            <person name="Nakasone K."/>
            <person name="Sano M."/>
            <person name="Shiraishi Y."/>
            <person name="Tsukahara M."/>
            <person name="Gomi K."/>
        </authorList>
    </citation>
    <scope>NUCLEOTIDE SEQUENCE [LARGE SCALE GENOMIC DNA]</scope>
    <source>
        <strain evidence="1 2">RIB 2604</strain>
    </source>
</reference>